<evidence type="ECO:0000313" key="2">
    <source>
        <dbReference type="Proteomes" id="UP000217944"/>
    </source>
</evidence>
<dbReference type="OrthoDB" id="5373126at2"/>
<comment type="caution">
    <text evidence="1">The sequence shown here is derived from an EMBL/GenBank/DDBJ whole genome shotgun (WGS) entry which is preliminary data.</text>
</comment>
<protein>
    <submittedName>
        <fullName evidence="1">Uncharacterized protein</fullName>
    </submittedName>
</protein>
<dbReference type="Proteomes" id="UP000217944">
    <property type="component" value="Unassembled WGS sequence"/>
</dbReference>
<gene>
    <name evidence="1" type="ORF">LNAT_P0237</name>
</gene>
<sequence length="80" mass="9259">MRLISEITLINQNQHVPSVIASDIMAREVVSKEIQKLNAEEKERKVEEVRPVEEIEKILPDEGEKEEVKKEATRHIDIKA</sequence>
<accession>A0A292Y840</accession>
<organism evidence="1 2">
    <name type="scientific">Lebetimonas natsushimae</name>
    <dbReference type="NCBI Taxonomy" id="1936991"/>
    <lineage>
        <taxon>Bacteria</taxon>
        <taxon>Pseudomonadati</taxon>
        <taxon>Campylobacterota</taxon>
        <taxon>Epsilonproteobacteria</taxon>
        <taxon>Nautiliales</taxon>
        <taxon>Nautiliaceae</taxon>
        <taxon>Lebetimonas</taxon>
    </lineage>
</organism>
<reference evidence="1 2" key="1">
    <citation type="journal article" date="2017" name="Syst. Appl. Microbiol.">
        <title>Lebetimonas natsushimae sp. nov., a novel strictly anaerobic, moderately thermophilic chemoautotroph isolated from a deep-sea hydrothermal vent polychaete nest in the Mid-Okinawa Trough.</title>
        <authorList>
            <person name="Nagata R."/>
            <person name="Takaki Y."/>
            <person name="Tame A."/>
            <person name="Nunoura T."/>
            <person name="Muto H."/>
            <person name="Mino S."/>
            <person name="Sawayama S."/>
            <person name="Takai K."/>
            <person name="Nakagawa S."/>
        </authorList>
    </citation>
    <scope>NUCLEOTIDE SEQUENCE [LARGE SCALE GENOMIC DNA]</scope>
    <source>
        <strain evidence="1 2">HS1857</strain>
    </source>
</reference>
<proteinExistence type="predicted"/>
<name>A0A292Y840_9BACT</name>
<dbReference type="AlphaFoldDB" id="A0A292Y840"/>
<keyword evidence="2" id="KW-1185">Reference proteome</keyword>
<dbReference type="RefSeq" id="WP_096258104.1">
    <property type="nucleotide sequence ID" value="NZ_BDME01000001.1"/>
</dbReference>
<evidence type="ECO:0000313" key="1">
    <source>
        <dbReference type="EMBL" id="GAX86942.1"/>
    </source>
</evidence>
<dbReference type="EMBL" id="BDME01000001">
    <property type="protein sequence ID" value="GAX86942.1"/>
    <property type="molecule type" value="Genomic_DNA"/>
</dbReference>